<dbReference type="Proteomes" id="UP000729402">
    <property type="component" value="Unassembled WGS sequence"/>
</dbReference>
<dbReference type="OrthoDB" id="714798at2759"/>
<feature type="signal peptide" evidence="1">
    <location>
        <begin position="1"/>
        <end position="20"/>
    </location>
</feature>
<sequence length="86" mass="9207">MKVQMCVLLLALALVAHCSSDIATKVMADDGSVISPQDFCKTTLIPGRCHPKACNTNCKNQIDVNSVGTCTPDGCQCTYCMDPPRN</sequence>
<evidence type="ECO:0000313" key="2">
    <source>
        <dbReference type="EMBL" id="KAG8090547.1"/>
    </source>
</evidence>
<comment type="caution">
    <text evidence="2">The sequence shown here is derived from an EMBL/GenBank/DDBJ whole genome shotgun (WGS) entry which is preliminary data.</text>
</comment>
<keyword evidence="3" id="KW-1185">Reference proteome</keyword>
<proteinExistence type="predicted"/>
<feature type="chain" id="PRO_5035294621" evidence="1">
    <location>
        <begin position="21"/>
        <end position="86"/>
    </location>
</feature>
<accession>A0A8J5WKH5</accession>
<dbReference type="EMBL" id="JAAALK010000081">
    <property type="protein sequence ID" value="KAG8090547.1"/>
    <property type="molecule type" value="Genomic_DNA"/>
</dbReference>
<evidence type="ECO:0000256" key="1">
    <source>
        <dbReference type="SAM" id="SignalP"/>
    </source>
</evidence>
<organism evidence="2 3">
    <name type="scientific">Zizania palustris</name>
    <name type="common">Northern wild rice</name>
    <dbReference type="NCBI Taxonomy" id="103762"/>
    <lineage>
        <taxon>Eukaryota</taxon>
        <taxon>Viridiplantae</taxon>
        <taxon>Streptophyta</taxon>
        <taxon>Embryophyta</taxon>
        <taxon>Tracheophyta</taxon>
        <taxon>Spermatophyta</taxon>
        <taxon>Magnoliopsida</taxon>
        <taxon>Liliopsida</taxon>
        <taxon>Poales</taxon>
        <taxon>Poaceae</taxon>
        <taxon>BOP clade</taxon>
        <taxon>Oryzoideae</taxon>
        <taxon>Oryzeae</taxon>
        <taxon>Zizaniinae</taxon>
        <taxon>Zizania</taxon>
    </lineage>
</organism>
<reference evidence="2" key="2">
    <citation type="submission" date="2021-02" db="EMBL/GenBank/DDBJ databases">
        <authorList>
            <person name="Kimball J.A."/>
            <person name="Haas M.W."/>
            <person name="Macchietto M."/>
            <person name="Kono T."/>
            <person name="Duquette J."/>
            <person name="Shao M."/>
        </authorList>
    </citation>
    <scope>NUCLEOTIDE SEQUENCE</scope>
    <source>
        <tissue evidence="2">Fresh leaf tissue</tissue>
    </source>
</reference>
<keyword evidence="1" id="KW-0732">Signal</keyword>
<name>A0A8J5WKH5_ZIZPA</name>
<evidence type="ECO:0000313" key="3">
    <source>
        <dbReference type="Proteomes" id="UP000729402"/>
    </source>
</evidence>
<dbReference type="AlphaFoldDB" id="A0A8J5WKH5"/>
<reference evidence="2" key="1">
    <citation type="journal article" date="2021" name="bioRxiv">
        <title>Whole Genome Assembly and Annotation of Northern Wild Rice, Zizania palustris L., Supports a Whole Genome Duplication in the Zizania Genus.</title>
        <authorList>
            <person name="Haas M."/>
            <person name="Kono T."/>
            <person name="Macchietto M."/>
            <person name="Millas R."/>
            <person name="McGilp L."/>
            <person name="Shao M."/>
            <person name="Duquette J."/>
            <person name="Hirsch C.N."/>
            <person name="Kimball J."/>
        </authorList>
    </citation>
    <scope>NUCLEOTIDE SEQUENCE</scope>
    <source>
        <tissue evidence="2">Fresh leaf tissue</tissue>
    </source>
</reference>
<protein>
    <submittedName>
        <fullName evidence="2">Uncharacterized protein</fullName>
    </submittedName>
</protein>
<gene>
    <name evidence="2" type="ORF">GUJ93_ZPchr0011g27425</name>
</gene>